<reference evidence="2" key="1">
    <citation type="journal article" date="2020" name="Nature">
        <title>Giant virus diversity and host interactions through global metagenomics.</title>
        <authorList>
            <person name="Schulz F."/>
            <person name="Roux S."/>
            <person name="Paez-Espino D."/>
            <person name="Jungbluth S."/>
            <person name="Walsh D.A."/>
            <person name="Denef V.J."/>
            <person name="McMahon K.D."/>
            <person name="Konstantinidis K.T."/>
            <person name="Eloe-Fadrosh E.A."/>
            <person name="Kyrpides N.C."/>
            <person name="Woyke T."/>
        </authorList>
    </citation>
    <scope>NUCLEOTIDE SEQUENCE</scope>
    <source>
        <strain evidence="2">GVMAG-S-1064190-84</strain>
    </source>
</reference>
<dbReference type="AlphaFoldDB" id="A0A6C0JYJ8"/>
<evidence type="ECO:0000313" key="2">
    <source>
        <dbReference type="EMBL" id="QHU08958.1"/>
    </source>
</evidence>
<accession>A0A6C0JYJ8</accession>
<feature type="transmembrane region" description="Helical" evidence="1">
    <location>
        <begin position="34"/>
        <end position="56"/>
    </location>
</feature>
<sequence>MKRSMDELTNQAIDLVLENNALHKRVLEPLKQKIMPYVIGFVLFNLMILILIIYILNLLSD</sequence>
<dbReference type="EMBL" id="MN740700">
    <property type="protein sequence ID" value="QHU08958.1"/>
    <property type="molecule type" value="Genomic_DNA"/>
</dbReference>
<organism evidence="2">
    <name type="scientific">viral metagenome</name>
    <dbReference type="NCBI Taxonomy" id="1070528"/>
    <lineage>
        <taxon>unclassified sequences</taxon>
        <taxon>metagenomes</taxon>
        <taxon>organismal metagenomes</taxon>
    </lineage>
</organism>
<keyword evidence="1" id="KW-0812">Transmembrane</keyword>
<proteinExistence type="predicted"/>
<protein>
    <submittedName>
        <fullName evidence="2">Uncharacterized protein</fullName>
    </submittedName>
</protein>
<keyword evidence="1" id="KW-1133">Transmembrane helix</keyword>
<keyword evidence="1" id="KW-0472">Membrane</keyword>
<evidence type="ECO:0000256" key="1">
    <source>
        <dbReference type="SAM" id="Phobius"/>
    </source>
</evidence>
<name>A0A6C0JYJ8_9ZZZZ</name>